<feature type="transmembrane region" description="Helical" evidence="12">
    <location>
        <begin position="212"/>
        <end position="231"/>
    </location>
</feature>
<evidence type="ECO:0000256" key="9">
    <source>
        <dbReference type="ARBA" id="ARBA00023004"/>
    </source>
</evidence>
<dbReference type="GO" id="GO:0046872">
    <property type="term" value="F:metal ion binding"/>
    <property type="evidence" value="ECO:0007669"/>
    <property type="project" value="UniProtKB-KW"/>
</dbReference>
<feature type="transmembrane region" description="Helical" evidence="12">
    <location>
        <begin position="186"/>
        <end position="206"/>
    </location>
</feature>
<keyword evidence="15" id="KW-1185">Reference proteome</keyword>
<keyword evidence="3" id="KW-0813">Transport</keyword>
<feature type="region of interest" description="Disordered" evidence="11">
    <location>
        <begin position="1"/>
        <end position="28"/>
    </location>
</feature>
<comment type="subcellular location">
    <subcellularLocation>
        <location evidence="2">Membrane</location>
        <topology evidence="2">Multi-pass membrane protein</topology>
    </subcellularLocation>
</comment>
<dbReference type="Gene3D" id="1.20.120.1770">
    <property type="match status" value="1"/>
</dbReference>
<dbReference type="GO" id="GO:0140575">
    <property type="term" value="F:transmembrane monodehydroascorbate reductase activity"/>
    <property type="evidence" value="ECO:0007669"/>
    <property type="project" value="InterPro"/>
</dbReference>
<evidence type="ECO:0000256" key="1">
    <source>
        <dbReference type="ARBA" id="ARBA00001970"/>
    </source>
</evidence>
<keyword evidence="5 12" id="KW-0812">Transmembrane</keyword>
<accession>A0A4Z1P3K6</accession>
<gene>
    <name evidence="14" type="ORF">E6O75_ATG11249</name>
</gene>
<dbReference type="SMART" id="SM00665">
    <property type="entry name" value="B561"/>
    <property type="match status" value="1"/>
</dbReference>
<evidence type="ECO:0000313" key="14">
    <source>
        <dbReference type="EMBL" id="TID22455.1"/>
    </source>
</evidence>
<dbReference type="PROSITE" id="PS50939">
    <property type="entry name" value="CYTOCHROME_B561"/>
    <property type="match status" value="1"/>
</dbReference>
<dbReference type="Proteomes" id="UP000298493">
    <property type="component" value="Unassembled WGS sequence"/>
</dbReference>
<dbReference type="InterPro" id="IPR006593">
    <property type="entry name" value="Cyt_b561/ferric_Rdtase_TM"/>
</dbReference>
<comment type="cofactor">
    <cofactor evidence="1">
        <name>heme b</name>
        <dbReference type="ChEBI" id="CHEBI:60344"/>
    </cofactor>
</comment>
<evidence type="ECO:0000256" key="11">
    <source>
        <dbReference type="SAM" id="MobiDB-lite"/>
    </source>
</evidence>
<organism evidence="14 15">
    <name type="scientific">Venturia nashicola</name>
    <dbReference type="NCBI Taxonomy" id="86259"/>
    <lineage>
        <taxon>Eukaryota</taxon>
        <taxon>Fungi</taxon>
        <taxon>Dikarya</taxon>
        <taxon>Ascomycota</taxon>
        <taxon>Pezizomycotina</taxon>
        <taxon>Dothideomycetes</taxon>
        <taxon>Pleosporomycetidae</taxon>
        <taxon>Venturiales</taxon>
        <taxon>Venturiaceae</taxon>
        <taxon>Venturia</taxon>
    </lineage>
</organism>
<dbReference type="PANTHER" id="PTHR15422:SF45">
    <property type="entry name" value="CYTOCHROME B561 DOMAIN-CONTAINING PROTEIN"/>
    <property type="match status" value="1"/>
</dbReference>
<evidence type="ECO:0000256" key="3">
    <source>
        <dbReference type="ARBA" id="ARBA00022448"/>
    </source>
</evidence>
<keyword evidence="4" id="KW-0349">Heme</keyword>
<dbReference type="InterPro" id="IPR045150">
    <property type="entry name" value="CYB561D1/2"/>
</dbReference>
<evidence type="ECO:0000256" key="12">
    <source>
        <dbReference type="SAM" id="Phobius"/>
    </source>
</evidence>
<sequence length="241" mass="26293">MASATGVPERVPDVQTDENEPLLGRVGDASQKDGKPLYYNLTIGTAVLAQAGVWVLAAIVWSAVFSNNLILFSAHPLLNSAALLLLAQGTLILQPTHTTQQKRQGTITHALFNQLALGAFIAGWVVIEANKYKNGIPHFESPHAILGFTTYILLIIQVLVGFTQYFVPSLYGGVDKAKRIYKYHRVAGYGVLILVLATVCTATQTTFNKTTYHIQLWAMILLSVIILAGILPRIKKQKLGL</sequence>
<evidence type="ECO:0000259" key="13">
    <source>
        <dbReference type="PROSITE" id="PS50939"/>
    </source>
</evidence>
<keyword evidence="7" id="KW-0249">Electron transport</keyword>
<protein>
    <submittedName>
        <fullName evidence="14">Cytochrome b561</fullName>
    </submittedName>
</protein>
<evidence type="ECO:0000256" key="8">
    <source>
        <dbReference type="ARBA" id="ARBA00022989"/>
    </source>
</evidence>
<keyword evidence="8 12" id="KW-1133">Transmembrane helix</keyword>
<feature type="transmembrane region" description="Helical" evidence="12">
    <location>
        <begin position="145"/>
        <end position="166"/>
    </location>
</feature>
<evidence type="ECO:0000256" key="10">
    <source>
        <dbReference type="ARBA" id="ARBA00023136"/>
    </source>
</evidence>
<name>A0A4Z1P3K6_9PEZI</name>
<dbReference type="AlphaFoldDB" id="A0A4Z1P3K6"/>
<dbReference type="GO" id="GO:0016020">
    <property type="term" value="C:membrane"/>
    <property type="evidence" value="ECO:0007669"/>
    <property type="project" value="UniProtKB-SubCell"/>
</dbReference>
<feature type="transmembrane region" description="Helical" evidence="12">
    <location>
        <begin position="105"/>
        <end position="125"/>
    </location>
</feature>
<proteinExistence type="predicted"/>
<dbReference type="Pfam" id="PF03188">
    <property type="entry name" value="Cytochrom_B561"/>
    <property type="match status" value="1"/>
</dbReference>
<evidence type="ECO:0000256" key="2">
    <source>
        <dbReference type="ARBA" id="ARBA00004141"/>
    </source>
</evidence>
<keyword evidence="6" id="KW-0479">Metal-binding</keyword>
<evidence type="ECO:0000256" key="6">
    <source>
        <dbReference type="ARBA" id="ARBA00022723"/>
    </source>
</evidence>
<dbReference type="PANTHER" id="PTHR15422">
    <property type="entry name" value="OS05G0565100 PROTEIN"/>
    <property type="match status" value="1"/>
</dbReference>
<keyword evidence="10 12" id="KW-0472">Membrane</keyword>
<evidence type="ECO:0000313" key="15">
    <source>
        <dbReference type="Proteomes" id="UP000298493"/>
    </source>
</evidence>
<reference evidence="14 15" key="1">
    <citation type="submission" date="2019-04" db="EMBL/GenBank/DDBJ databases">
        <title>High contiguity whole genome sequence and gene annotation resource for two Venturia nashicola isolates.</title>
        <authorList>
            <person name="Prokchorchik M."/>
            <person name="Won K."/>
            <person name="Lee Y."/>
            <person name="Choi E.D."/>
            <person name="Segonzac C."/>
            <person name="Sohn K.H."/>
        </authorList>
    </citation>
    <scope>NUCLEOTIDE SEQUENCE [LARGE SCALE GENOMIC DNA]</scope>
    <source>
        <strain evidence="14 15">PRI2</strain>
    </source>
</reference>
<dbReference type="EMBL" id="SNSC02000008">
    <property type="protein sequence ID" value="TID22455.1"/>
    <property type="molecule type" value="Genomic_DNA"/>
</dbReference>
<dbReference type="CDD" id="cd08761">
    <property type="entry name" value="Cyt_b561_CYB561D2_like"/>
    <property type="match status" value="1"/>
</dbReference>
<feature type="domain" description="Cytochrome b561" evidence="13">
    <location>
        <begin position="39"/>
        <end position="236"/>
    </location>
</feature>
<feature type="transmembrane region" description="Helical" evidence="12">
    <location>
        <begin position="37"/>
        <end position="64"/>
    </location>
</feature>
<evidence type="ECO:0000256" key="4">
    <source>
        <dbReference type="ARBA" id="ARBA00022617"/>
    </source>
</evidence>
<comment type="caution">
    <text evidence="14">The sequence shown here is derived from an EMBL/GenBank/DDBJ whole genome shotgun (WGS) entry which is preliminary data.</text>
</comment>
<keyword evidence="9" id="KW-0408">Iron</keyword>
<evidence type="ECO:0000256" key="5">
    <source>
        <dbReference type="ARBA" id="ARBA00022692"/>
    </source>
</evidence>
<feature type="transmembrane region" description="Helical" evidence="12">
    <location>
        <begin position="70"/>
        <end position="93"/>
    </location>
</feature>
<evidence type="ECO:0000256" key="7">
    <source>
        <dbReference type="ARBA" id="ARBA00022982"/>
    </source>
</evidence>